<feature type="transmembrane region" description="Helical" evidence="1">
    <location>
        <begin position="632"/>
        <end position="651"/>
    </location>
</feature>
<accession>A0A7W9YEG4</accession>
<feature type="transmembrane region" description="Helical" evidence="1">
    <location>
        <begin position="407"/>
        <end position="429"/>
    </location>
</feature>
<keyword evidence="1" id="KW-1133">Transmembrane helix</keyword>
<proteinExistence type="predicted"/>
<dbReference type="EMBL" id="JACHDS010000001">
    <property type="protein sequence ID" value="MBB6169966.1"/>
    <property type="molecule type" value="Genomic_DNA"/>
</dbReference>
<feature type="transmembrane region" description="Helical" evidence="1">
    <location>
        <begin position="697"/>
        <end position="719"/>
    </location>
</feature>
<gene>
    <name evidence="2" type="ORF">HNR23_000026</name>
</gene>
<feature type="transmembrane region" description="Helical" evidence="1">
    <location>
        <begin position="321"/>
        <end position="340"/>
    </location>
</feature>
<evidence type="ECO:0000256" key="1">
    <source>
        <dbReference type="SAM" id="Phobius"/>
    </source>
</evidence>
<feature type="transmembrane region" description="Helical" evidence="1">
    <location>
        <begin position="592"/>
        <end position="612"/>
    </location>
</feature>
<feature type="transmembrane region" description="Helical" evidence="1">
    <location>
        <begin position="207"/>
        <end position="226"/>
    </location>
</feature>
<dbReference type="Proteomes" id="UP000546642">
    <property type="component" value="Unassembled WGS sequence"/>
</dbReference>
<evidence type="ECO:0000313" key="3">
    <source>
        <dbReference type="Proteomes" id="UP000546642"/>
    </source>
</evidence>
<sequence length="729" mass="76759">MDEQAMLTRDLVLRLCADPIDFDEEWLRSDGKITVPFTAPRDTSLIDTIVAAGRAMGVDHLLICRTRNEFAFEPVTDVPADTASIVAVIRGWGDEPTDLVVAVEDLSAAVLVTASELTVAAGPDDFLRPFVGRDLAGARTAFAEEARKDRDPRLLRAAQRYGCIDQGHATAARAPGPDLAERVAVRARRLRESADRTVAWMRALRGAWGWAMVAVLLAAALIVPGISASLPVLAGTLWLMAQFAWFARSRTVGFATLMRVVALGALMIWPAALAGRLLAGALGDVEAWVGPTYIAVLVEEPMKLLPLLLCRMVAGRRFRRLAAVDYLLLAAASGAGFHLAEQALRAATGGAGPAPVYGVLTLFPGWTELPGLGIQFSGHAVTTGLIGAALGLAIVGHRHYGARLWILPPLALWVAALEHMTFNAAIAGVDPTPVTAVLAALTGGGAATRWILLALLVAAVLLDHRLAGAAADTTPALPGEPPLAGLRRWARGRSVRIRVRVPGDIAPVFRRAAYSWALLPVTLVTALSAILHEFAVMLAAAARGPATLCTTWDFLRQRRAYAMGAARAGDRPWRRFPRREDLAASARSLRAALAPAPASLSVAAAASVLVALHPHVGSGYLGGEWAAVPESGGGFGYAVAVLGDAATWLGALSPVQQAWAWAAVAAFVSLLVSGWAVPRVHPTVGDVLRRPGHSITLLLGACAPGQTPYAITAVAGLALPRSTDRLLRG</sequence>
<protein>
    <submittedName>
        <fullName evidence="2">RsiW-degrading membrane proteinase PrsW (M82 family)</fullName>
    </submittedName>
</protein>
<organism evidence="2 3">
    <name type="scientific">Nocardiopsis mwathae</name>
    <dbReference type="NCBI Taxonomy" id="1472723"/>
    <lineage>
        <taxon>Bacteria</taxon>
        <taxon>Bacillati</taxon>
        <taxon>Actinomycetota</taxon>
        <taxon>Actinomycetes</taxon>
        <taxon>Streptosporangiales</taxon>
        <taxon>Nocardiopsidaceae</taxon>
        <taxon>Nocardiopsis</taxon>
    </lineage>
</organism>
<keyword evidence="1" id="KW-0472">Membrane</keyword>
<reference evidence="2 3" key="1">
    <citation type="submission" date="2020-08" db="EMBL/GenBank/DDBJ databases">
        <title>Sequencing the genomes of 1000 actinobacteria strains.</title>
        <authorList>
            <person name="Klenk H.-P."/>
        </authorList>
    </citation>
    <scope>NUCLEOTIDE SEQUENCE [LARGE SCALE GENOMIC DNA]</scope>
    <source>
        <strain evidence="2 3">DSM 46659</strain>
    </source>
</reference>
<dbReference type="RefSeq" id="WP_184072270.1">
    <property type="nucleotide sequence ID" value="NZ_JACHDS010000001.1"/>
</dbReference>
<feature type="transmembrane region" description="Helical" evidence="1">
    <location>
        <begin position="372"/>
        <end position="395"/>
    </location>
</feature>
<comment type="caution">
    <text evidence="2">The sequence shown here is derived from an EMBL/GenBank/DDBJ whole genome shotgun (WGS) entry which is preliminary data.</text>
</comment>
<dbReference type="AlphaFoldDB" id="A0A7W9YEG4"/>
<evidence type="ECO:0000313" key="2">
    <source>
        <dbReference type="EMBL" id="MBB6169966.1"/>
    </source>
</evidence>
<keyword evidence="3" id="KW-1185">Reference proteome</keyword>
<feature type="transmembrane region" description="Helical" evidence="1">
    <location>
        <begin position="260"/>
        <end position="282"/>
    </location>
</feature>
<name>A0A7W9YEG4_9ACTN</name>
<feature type="transmembrane region" description="Helical" evidence="1">
    <location>
        <begin position="288"/>
        <end position="309"/>
    </location>
</feature>
<feature type="transmembrane region" description="Helical" evidence="1">
    <location>
        <begin position="232"/>
        <end position="248"/>
    </location>
</feature>
<feature type="transmembrane region" description="Helical" evidence="1">
    <location>
        <begin position="435"/>
        <end position="462"/>
    </location>
</feature>
<feature type="transmembrane region" description="Helical" evidence="1">
    <location>
        <begin position="658"/>
        <end position="677"/>
    </location>
</feature>
<keyword evidence="1" id="KW-0812">Transmembrane</keyword>